<proteinExistence type="predicted"/>
<gene>
    <name evidence="2" type="ORF">DYBT9623_04037</name>
</gene>
<dbReference type="PANTHER" id="PTHR41913">
    <property type="entry name" value="DUF1684 DOMAIN-CONTAINING PROTEIN"/>
    <property type="match status" value="1"/>
</dbReference>
<organism evidence="2 3">
    <name type="scientific">Dyadobacter linearis</name>
    <dbReference type="NCBI Taxonomy" id="2823330"/>
    <lineage>
        <taxon>Bacteria</taxon>
        <taxon>Pseudomonadati</taxon>
        <taxon>Bacteroidota</taxon>
        <taxon>Cytophagia</taxon>
        <taxon>Cytophagales</taxon>
        <taxon>Spirosomataceae</taxon>
        <taxon>Dyadobacter</taxon>
    </lineage>
</organism>
<reference evidence="2 3" key="1">
    <citation type="submission" date="2021-04" db="EMBL/GenBank/DDBJ databases">
        <authorList>
            <person name="Rodrigo-Torres L."/>
            <person name="Arahal R. D."/>
            <person name="Lucena T."/>
        </authorList>
    </citation>
    <scope>NUCLEOTIDE SEQUENCE [LARGE SCALE GENOMIC DNA]</scope>
    <source>
        <strain evidence="2 3">CECT 9623</strain>
    </source>
</reference>
<dbReference type="PANTHER" id="PTHR41913:SF1">
    <property type="entry name" value="DUF1684 DOMAIN-CONTAINING PROTEIN"/>
    <property type="match status" value="1"/>
</dbReference>
<feature type="signal peptide" evidence="1">
    <location>
        <begin position="1"/>
        <end position="24"/>
    </location>
</feature>
<keyword evidence="1" id="KW-0732">Signal</keyword>
<dbReference type="Pfam" id="PF07920">
    <property type="entry name" value="DUF1684"/>
    <property type="match status" value="1"/>
</dbReference>
<evidence type="ECO:0000313" key="2">
    <source>
        <dbReference type="EMBL" id="CAG5072109.1"/>
    </source>
</evidence>
<dbReference type="RefSeq" id="WP_215235331.1">
    <property type="nucleotide sequence ID" value="NZ_CAJRAU010000006.1"/>
</dbReference>
<comment type="caution">
    <text evidence="2">The sequence shown here is derived from an EMBL/GenBank/DDBJ whole genome shotgun (WGS) entry which is preliminary data.</text>
</comment>
<dbReference type="InterPro" id="IPR012467">
    <property type="entry name" value="DUF1684"/>
</dbReference>
<protein>
    <recommendedName>
        <fullName evidence="4">DUF1684 domain-containing protein</fullName>
    </recommendedName>
</protein>
<dbReference type="EMBL" id="CAJRAU010000006">
    <property type="protein sequence ID" value="CAG5072109.1"/>
    <property type="molecule type" value="Genomic_DNA"/>
</dbReference>
<name>A0ABN7REN1_9BACT</name>
<dbReference type="Proteomes" id="UP000679725">
    <property type="component" value="Unassembled WGS sequence"/>
</dbReference>
<sequence length="206" mass="23614">MKIAFNTLLFLFFSVSICSAQSFADETNKFREHYKKEFLTTGNSPLKKKDLPYLRFYEPDSAFKVKARFEKVKGQPFEMPTYSGINKTYVRYGILKFRVNGRRQTLTVYRSLSLQANAKYKDYLFIPFKDKTNGSESYGGGRYIDLKTTDIKDNSYVIDFNKAYNPYCAYSVGYNCPIPPSANHLAVAISAGEKKFGKESEEASLK</sequence>
<evidence type="ECO:0000313" key="3">
    <source>
        <dbReference type="Proteomes" id="UP000679725"/>
    </source>
</evidence>
<accession>A0ABN7REN1</accession>
<evidence type="ECO:0008006" key="4">
    <source>
        <dbReference type="Google" id="ProtNLM"/>
    </source>
</evidence>
<keyword evidence="3" id="KW-1185">Reference proteome</keyword>
<feature type="chain" id="PRO_5047435048" description="DUF1684 domain-containing protein" evidence="1">
    <location>
        <begin position="25"/>
        <end position="206"/>
    </location>
</feature>
<evidence type="ECO:0000256" key="1">
    <source>
        <dbReference type="SAM" id="SignalP"/>
    </source>
</evidence>